<dbReference type="Gene3D" id="3.20.20.40">
    <property type="entry name" value="1, 4-beta cellobiohydrolase"/>
    <property type="match status" value="1"/>
</dbReference>
<proteinExistence type="inferred from homology"/>
<evidence type="ECO:0000256" key="7">
    <source>
        <dbReference type="ARBA" id="ARBA00023326"/>
    </source>
</evidence>
<dbReference type="EMBL" id="JANFNH010000002">
    <property type="protein sequence ID" value="MCQ4041207.1"/>
    <property type="molecule type" value="Genomic_DNA"/>
</dbReference>
<keyword evidence="6 9" id="KW-0326">Glycosidase</keyword>
<evidence type="ECO:0000256" key="10">
    <source>
        <dbReference type="SAM" id="MobiDB-lite"/>
    </source>
</evidence>
<dbReference type="InterPro" id="IPR016288">
    <property type="entry name" value="Beta_cellobiohydrolase"/>
</dbReference>
<evidence type="ECO:0000256" key="4">
    <source>
        <dbReference type="ARBA" id="ARBA00023157"/>
    </source>
</evidence>
<evidence type="ECO:0000256" key="6">
    <source>
        <dbReference type="ARBA" id="ARBA00023295"/>
    </source>
</evidence>
<accession>A0ABT1P774</accession>
<evidence type="ECO:0000256" key="3">
    <source>
        <dbReference type="ARBA" id="ARBA00023001"/>
    </source>
</evidence>
<dbReference type="PANTHER" id="PTHR34876">
    <property type="match status" value="1"/>
</dbReference>
<evidence type="ECO:0000256" key="8">
    <source>
        <dbReference type="PROSITE-ProRule" id="PRU10056"/>
    </source>
</evidence>
<dbReference type="InterPro" id="IPR036434">
    <property type="entry name" value="Beta_cellobiohydrolase_sf"/>
</dbReference>
<dbReference type="InterPro" id="IPR001524">
    <property type="entry name" value="Glyco_hydro_6_CS"/>
</dbReference>
<protein>
    <recommendedName>
        <fullName evidence="9">Glucanase</fullName>
        <ecNumber evidence="9">3.2.1.-</ecNumber>
    </recommendedName>
</protein>
<dbReference type="PROSITE" id="PS00655">
    <property type="entry name" value="GLYCOSYL_HYDROL_F6_1"/>
    <property type="match status" value="1"/>
</dbReference>
<dbReference type="PRINTS" id="PR00733">
    <property type="entry name" value="GLHYDRLASE6"/>
</dbReference>
<dbReference type="PANTHER" id="PTHR34876:SF4">
    <property type="entry name" value="1,4-BETA-D-GLUCAN CELLOBIOHYDROLASE C-RELATED"/>
    <property type="match status" value="1"/>
</dbReference>
<reference evidence="11 12" key="1">
    <citation type="submission" date="2022-06" db="EMBL/GenBank/DDBJ databases">
        <title>Draft genome sequence of type strain Streptomyces rubrisoli DSM 42083.</title>
        <authorList>
            <person name="Duangmal K."/>
            <person name="Klaysubun C."/>
        </authorList>
    </citation>
    <scope>NUCLEOTIDE SEQUENCE [LARGE SCALE GENOMIC DNA]</scope>
    <source>
        <strain evidence="11 12">DSM 42083</strain>
    </source>
</reference>
<keyword evidence="7 9" id="KW-0624">Polysaccharide degradation</keyword>
<comment type="similarity">
    <text evidence="9">Belongs to the glycosyl hydrolase family 6.</text>
</comment>
<keyword evidence="5 9" id="KW-0119">Carbohydrate metabolism</keyword>
<dbReference type="PIRSF" id="PIRSF001100">
    <property type="entry name" value="Beta_cellobiohydrolase"/>
    <property type="match status" value="1"/>
</dbReference>
<dbReference type="EC" id="3.2.1.-" evidence="9"/>
<evidence type="ECO:0000256" key="5">
    <source>
        <dbReference type="ARBA" id="ARBA00023277"/>
    </source>
</evidence>
<dbReference type="Proteomes" id="UP001206206">
    <property type="component" value="Unassembled WGS sequence"/>
</dbReference>
<comment type="caution">
    <text evidence="11">The sequence shown here is derived from an EMBL/GenBank/DDBJ whole genome shotgun (WGS) entry which is preliminary data.</text>
</comment>
<evidence type="ECO:0000313" key="11">
    <source>
        <dbReference type="EMBL" id="MCQ4041207.1"/>
    </source>
</evidence>
<name>A0ABT1P774_9ACTN</name>
<feature type="active site" evidence="8">
    <location>
        <position position="123"/>
    </location>
</feature>
<feature type="signal peptide" evidence="9">
    <location>
        <begin position="1"/>
        <end position="30"/>
    </location>
</feature>
<evidence type="ECO:0000313" key="12">
    <source>
        <dbReference type="Proteomes" id="UP001206206"/>
    </source>
</evidence>
<feature type="chain" id="PRO_5044968980" description="Glucanase" evidence="9">
    <location>
        <begin position="31"/>
        <end position="364"/>
    </location>
</feature>
<keyword evidence="12" id="KW-1185">Reference proteome</keyword>
<keyword evidence="1 9" id="KW-0732">Signal</keyword>
<keyword evidence="4" id="KW-1015">Disulfide bond</keyword>
<sequence>MRLSARYTTSACIAAALLGVQGLLTPWSTAAGGPLTVPLDDPGATGGSPFWVDPRNRADEQAAVWQERGREDDADLLRRIADQPTATWLGEGDPTERVRQVTMQAQLDRRIPVLVAYNIPHRDCGQYSAGGAADGAAYRAWIDRLAGGIENRRAWVVLEPDAVAHLVTCPANRGDRERLGLLAYGVRTLKSLPNTSVYLDAGNADWIRDPRQLVDALRKADIKEANGFALNVSNFQTTQASEEYGHRLSALLGGAHFVIDTSRNGGGPLVRAEQAARKQGAQSWCNPPDRALGSPPTTVTGDPRVDAYLWVKRPGESDGTCPGGPPAGQWWPDYALQLARRSGNWPNLTEHGSSGPAKESRAGR</sequence>
<evidence type="ECO:0000256" key="1">
    <source>
        <dbReference type="ARBA" id="ARBA00022729"/>
    </source>
</evidence>
<dbReference type="SUPFAM" id="SSF51989">
    <property type="entry name" value="Glycosyl hydrolases family 6, cellulases"/>
    <property type="match status" value="1"/>
</dbReference>
<gene>
    <name evidence="11" type="ORF">NON19_03975</name>
</gene>
<dbReference type="Pfam" id="PF01341">
    <property type="entry name" value="Glyco_hydro_6"/>
    <property type="match status" value="1"/>
</dbReference>
<keyword evidence="3 9" id="KW-0136">Cellulose degradation</keyword>
<dbReference type="GO" id="GO:0016787">
    <property type="term" value="F:hydrolase activity"/>
    <property type="evidence" value="ECO:0007669"/>
    <property type="project" value="UniProtKB-KW"/>
</dbReference>
<organism evidence="11 12">
    <name type="scientific">Streptantibioticus rubrisoli</name>
    <dbReference type="NCBI Taxonomy" id="1387313"/>
    <lineage>
        <taxon>Bacteria</taxon>
        <taxon>Bacillati</taxon>
        <taxon>Actinomycetota</taxon>
        <taxon>Actinomycetes</taxon>
        <taxon>Kitasatosporales</taxon>
        <taxon>Streptomycetaceae</taxon>
        <taxon>Streptantibioticus</taxon>
    </lineage>
</organism>
<evidence type="ECO:0000256" key="9">
    <source>
        <dbReference type="RuleBase" id="RU361186"/>
    </source>
</evidence>
<keyword evidence="2 9" id="KW-0378">Hydrolase</keyword>
<evidence type="ECO:0000256" key="2">
    <source>
        <dbReference type="ARBA" id="ARBA00022801"/>
    </source>
</evidence>
<feature type="region of interest" description="Disordered" evidence="10">
    <location>
        <begin position="342"/>
        <end position="364"/>
    </location>
</feature>